<protein>
    <submittedName>
        <fullName evidence="5">Response regulator transcription factor</fullName>
    </submittedName>
</protein>
<dbReference type="PROSITE" id="PS50043">
    <property type="entry name" value="HTH_LUXR_2"/>
    <property type="match status" value="1"/>
</dbReference>
<dbReference type="InterPro" id="IPR000792">
    <property type="entry name" value="Tscrpt_reg_LuxR_C"/>
</dbReference>
<dbReference type="Proteomes" id="UP001597273">
    <property type="component" value="Unassembled WGS sequence"/>
</dbReference>
<keyword evidence="2" id="KW-0238">DNA-binding</keyword>
<organism evidence="5 6">
    <name type="scientific">Planococcus chinensis</name>
    <dbReference type="NCBI Taxonomy" id="272917"/>
    <lineage>
        <taxon>Bacteria</taxon>
        <taxon>Bacillati</taxon>
        <taxon>Bacillota</taxon>
        <taxon>Bacilli</taxon>
        <taxon>Bacillales</taxon>
        <taxon>Caryophanaceae</taxon>
        <taxon>Planococcus</taxon>
    </lineage>
</organism>
<proteinExistence type="predicted"/>
<evidence type="ECO:0000313" key="6">
    <source>
        <dbReference type="Proteomes" id="UP001597273"/>
    </source>
</evidence>
<sequence>MGFIYNMNVKEGAAFTDELLDEMTRFGEETGTMLQSSLHSSNSQLLSKRELKVMRCISMGDTTKEIADALEISEMTVKQYVKLAIKKLDATNRTHAVAQLIRKGILS</sequence>
<evidence type="ECO:0000313" key="5">
    <source>
        <dbReference type="EMBL" id="MFD1862890.1"/>
    </source>
</evidence>
<dbReference type="CDD" id="cd06170">
    <property type="entry name" value="LuxR_C_like"/>
    <property type="match status" value="1"/>
</dbReference>
<dbReference type="EMBL" id="JBHUFW010000005">
    <property type="protein sequence ID" value="MFD1862890.1"/>
    <property type="molecule type" value="Genomic_DNA"/>
</dbReference>
<dbReference type="PANTHER" id="PTHR44688">
    <property type="entry name" value="DNA-BINDING TRANSCRIPTIONAL ACTIVATOR DEVR_DOSR"/>
    <property type="match status" value="1"/>
</dbReference>
<dbReference type="InterPro" id="IPR036388">
    <property type="entry name" value="WH-like_DNA-bd_sf"/>
</dbReference>
<keyword evidence="1" id="KW-0805">Transcription regulation</keyword>
<gene>
    <name evidence="5" type="ORF">ACFSDB_08095</name>
</gene>
<evidence type="ECO:0000259" key="4">
    <source>
        <dbReference type="PROSITE" id="PS50043"/>
    </source>
</evidence>
<accession>A0ABW4QH10</accession>
<dbReference type="RefSeq" id="WP_204891799.1">
    <property type="nucleotide sequence ID" value="NZ_JBHUFW010000005.1"/>
</dbReference>
<keyword evidence="6" id="KW-1185">Reference proteome</keyword>
<dbReference type="PANTHER" id="PTHR44688:SF16">
    <property type="entry name" value="DNA-BINDING TRANSCRIPTIONAL ACTIVATOR DEVR_DOSR"/>
    <property type="match status" value="1"/>
</dbReference>
<dbReference type="SMART" id="SM00421">
    <property type="entry name" value="HTH_LUXR"/>
    <property type="match status" value="1"/>
</dbReference>
<reference evidence="6" key="1">
    <citation type="journal article" date="2019" name="Int. J. Syst. Evol. Microbiol.">
        <title>The Global Catalogue of Microorganisms (GCM) 10K type strain sequencing project: providing services to taxonomists for standard genome sequencing and annotation.</title>
        <authorList>
            <consortium name="The Broad Institute Genomics Platform"/>
            <consortium name="The Broad Institute Genome Sequencing Center for Infectious Disease"/>
            <person name="Wu L."/>
            <person name="Ma J."/>
        </authorList>
    </citation>
    <scope>NUCLEOTIDE SEQUENCE [LARGE SCALE GENOMIC DNA]</scope>
    <source>
        <strain evidence="6">CGMCC 1.15475</strain>
    </source>
</reference>
<keyword evidence="3" id="KW-0804">Transcription</keyword>
<name>A0ABW4QH10_9BACL</name>
<evidence type="ECO:0000256" key="3">
    <source>
        <dbReference type="ARBA" id="ARBA00023163"/>
    </source>
</evidence>
<evidence type="ECO:0000256" key="1">
    <source>
        <dbReference type="ARBA" id="ARBA00023015"/>
    </source>
</evidence>
<feature type="domain" description="HTH luxR-type" evidence="4">
    <location>
        <begin position="39"/>
        <end position="104"/>
    </location>
</feature>
<dbReference type="SUPFAM" id="SSF46894">
    <property type="entry name" value="C-terminal effector domain of the bipartite response regulators"/>
    <property type="match status" value="1"/>
</dbReference>
<dbReference type="PRINTS" id="PR00038">
    <property type="entry name" value="HTHLUXR"/>
</dbReference>
<dbReference type="InterPro" id="IPR016032">
    <property type="entry name" value="Sig_transdc_resp-reg_C-effctor"/>
</dbReference>
<dbReference type="Gene3D" id="1.10.10.10">
    <property type="entry name" value="Winged helix-like DNA-binding domain superfamily/Winged helix DNA-binding domain"/>
    <property type="match status" value="1"/>
</dbReference>
<comment type="caution">
    <text evidence="5">The sequence shown here is derived from an EMBL/GenBank/DDBJ whole genome shotgun (WGS) entry which is preliminary data.</text>
</comment>
<evidence type="ECO:0000256" key="2">
    <source>
        <dbReference type="ARBA" id="ARBA00023125"/>
    </source>
</evidence>
<dbReference type="Pfam" id="PF00196">
    <property type="entry name" value="GerE"/>
    <property type="match status" value="1"/>
</dbReference>